<protein>
    <submittedName>
        <fullName evidence="1">Uncharacterized protein</fullName>
    </submittedName>
</protein>
<organism evidence="1 2">
    <name type="scientific">Pseudoloma neurophilia</name>
    <dbReference type="NCBI Taxonomy" id="146866"/>
    <lineage>
        <taxon>Eukaryota</taxon>
        <taxon>Fungi</taxon>
        <taxon>Fungi incertae sedis</taxon>
        <taxon>Microsporidia</taxon>
        <taxon>Pseudoloma</taxon>
    </lineage>
</organism>
<proteinExistence type="predicted"/>
<keyword evidence="2" id="KW-1185">Reference proteome</keyword>
<dbReference type="EMBL" id="LGUB01000105">
    <property type="protein sequence ID" value="KRH94259.1"/>
    <property type="molecule type" value="Genomic_DNA"/>
</dbReference>
<sequence length="94" mass="10978">MSLDDIANQFKNLSLKYDKHKTVQHAKSDVQKVSSFLQSTCNTQVLDAAFKHFIELNMKNISNDKLLDCVALLQRENARRVNERYQNEKYTDDL</sequence>
<dbReference type="AlphaFoldDB" id="A0A0R0LYA5"/>
<gene>
    <name evidence="1" type="ORF">M153_317000316</name>
</gene>
<dbReference type="Proteomes" id="UP000051530">
    <property type="component" value="Unassembled WGS sequence"/>
</dbReference>
<evidence type="ECO:0000313" key="1">
    <source>
        <dbReference type="EMBL" id="KRH94259.1"/>
    </source>
</evidence>
<evidence type="ECO:0000313" key="2">
    <source>
        <dbReference type="Proteomes" id="UP000051530"/>
    </source>
</evidence>
<accession>A0A0R0LYA5</accession>
<comment type="caution">
    <text evidence="1">The sequence shown here is derived from an EMBL/GenBank/DDBJ whole genome shotgun (WGS) entry which is preliminary data.</text>
</comment>
<reference evidence="1 2" key="1">
    <citation type="submission" date="2015-07" db="EMBL/GenBank/DDBJ databases">
        <title>The genome of Pseudoloma neurophilia, a relevant intracellular parasite of the zebrafish.</title>
        <authorList>
            <person name="Ndikumana S."/>
            <person name="Pelin A."/>
            <person name="Sanders J."/>
            <person name="Corradi N."/>
        </authorList>
    </citation>
    <scope>NUCLEOTIDE SEQUENCE [LARGE SCALE GENOMIC DNA]</scope>
    <source>
        <strain evidence="1 2">MK1</strain>
    </source>
</reference>
<dbReference type="VEuPathDB" id="MicrosporidiaDB:M153_317000316"/>
<name>A0A0R0LYA5_9MICR</name>